<evidence type="ECO:0000256" key="6">
    <source>
        <dbReference type="ARBA" id="ARBA00022824"/>
    </source>
</evidence>
<dbReference type="Pfam" id="PF16491">
    <property type="entry name" value="Peptidase_M48_N"/>
    <property type="match status" value="1"/>
</dbReference>
<name>A0A0A6PAS2_9GAMM</name>
<reference evidence="17 18" key="1">
    <citation type="journal article" date="2016" name="Front. Microbiol.">
        <title>Single-Cell (Meta-)Genomics of a Dimorphic Candidatus Thiomargarita nelsonii Reveals Genomic Plasticity.</title>
        <authorList>
            <person name="Flood B.E."/>
            <person name="Fliss P."/>
            <person name="Jones D.S."/>
            <person name="Dick G.J."/>
            <person name="Jain S."/>
            <person name="Kaster A.K."/>
            <person name="Winkel M."/>
            <person name="Mussmann M."/>
            <person name="Bailey J."/>
        </authorList>
    </citation>
    <scope>NUCLEOTIDE SEQUENCE [LARGE SCALE GENOMIC DNA]</scope>
    <source>
        <strain evidence="17">Hydrate Ridge</strain>
    </source>
</reference>
<feature type="binding site" evidence="12">
    <location>
        <position position="277"/>
    </location>
    <ligand>
        <name>Zn(2+)</name>
        <dbReference type="ChEBI" id="CHEBI:29105"/>
        <note>catalytic</note>
    </ligand>
</feature>
<dbReference type="Proteomes" id="UP000030428">
    <property type="component" value="Unassembled WGS sequence"/>
</dbReference>
<dbReference type="InterPro" id="IPR032456">
    <property type="entry name" value="Peptidase_M48_N"/>
</dbReference>
<keyword evidence="10 14" id="KW-0472">Membrane</keyword>
<keyword evidence="7 12" id="KW-0862">Zinc</keyword>
<dbReference type="Gene3D" id="3.30.2010.10">
    <property type="entry name" value="Metalloproteases ('zincins'), catalytic domain"/>
    <property type="match status" value="1"/>
</dbReference>
<proteinExistence type="inferred from homology"/>
<organism evidence="17 18">
    <name type="scientific">Candidatus Thiomargarita nelsonii</name>
    <dbReference type="NCBI Taxonomy" id="1003181"/>
    <lineage>
        <taxon>Bacteria</taxon>
        <taxon>Pseudomonadati</taxon>
        <taxon>Pseudomonadota</taxon>
        <taxon>Gammaproteobacteria</taxon>
        <taxon>Thiotrichales</taxon>
        <taxon>Thiotrichaceae</taxon>
        <taxon>Thiomargarita</taxon>
    </lineage>
</organism>
<comment type="subcellular location">
    <subcellularLocation>
        <location evidence="1">Endoplasmic reticulum membrane</location>
        <topology evidence="1">Multi-pass membrane protein</topology>
    </subcellularLocation>
</comment>
<evidence type="ECO:0000256" key="13">
    <source>
        <dbReference type="RuleBase" id="RU003983"/>
    </source>
</evidence>
<evidence type="ECO:0000256" key="9">
    <source>
        <dbReference type="ARBA" id="ARBA00023049"/>
    </source>
</evidence>
<evidence type="ECO:0000256" key="7">
    <source>
        <dbReference type="ARBA" id="ARBA00022833"/>
    </source>
</evidence>
<dbReference type="FunFam" id="3.30.2010.10:FF:000002">
    <property type="entry name" value="CAAX prenyl protease"/>
    <property type="match status" value="1"/>
</dbReference>
<dbReference type="PANTHER" id="PTHR10120">
    <property type="entry name" value="CAAX PRENYL PROTEASE 1"/>
    <property type="match status" value="1"/>
</dbReference>
<feature type="transmembrane region" description="Helical" evidence="14">
    <location>
        <begin position="324"/>
        <end position="343"/>
    </location>
</feature>
<evidence type="ECO:0000313" key="18">
    <source>
        <dbReference type="Proteomes" id="UP000030428"/>
    </source>
</evidence>
<evidence type="ECO:0000256" key="8">
    <source>
        <dbReference type="ARBA" id="ARBA00022989"/>
    </source>
</evidence>
<keyword evidence="5 13" id="KW-0378">Hydrolase</keyword>
<accession>A0A0A6PAS2</accession>
<feature type="transmembrane region" description="Helical" evidence="14">
    <location>
        <begin position="291"/>
        <end position="309"/>
    </location>
</feature>
<evidence type="ECO:0000256" key="11">
    <source>
        <dbReference type="PIRSR" id="PIRSR627057-1"/>
    </source>
</evidence>
<gene>
    <name evidence="17" type="ORF">PN36_01325</name>
</gene>
<feature type="binding site" evidence="12">
    <location>
        <position position="281"/>
    </location>
    <ligand>
        <name>Zn(2+)</name>
        <dbReference type="ChEBI" id="CHEBI:29105"/>
        <note>catalytic</note>
    </ligand>
</feature>
<feature type="transmembrane region" description="Helical" evidence="14">
    <location>
        <begin position="99"/>
        <end position="118"/>
    </location>
</feature>
<evidence type="ECO:0000256" key="14">
    <source>
        <dbReference type="SAM" id="Phobius"/>
    </source>
</evidence>
<protein>
    <submittedName>
        <fullName evidence="17">Peptidase M48</fullName>
    </submittedName>
</protein>
<dbReference type="InterPro" id="IPR001915">
    <property type="entry name" value="Peptidase_M48"/>
</dbReference>
<comment type="caution">
    <text evidence="17">The sequence shown here is derived from an EMBL/GenBank/DDBJ whole genome shotgun (WGS) entry which is preliminary data.</text>
</comment>
<feature type="active site" evidence="11">
    <location>
        <position position="278"/>
    </location>
</feature>
<keyword evidence="4 12" id="KW-0479">Metal-binding</keyword>
<evidence type="ECO:0000256" key="2">
    <source>
        <dbReference type="ARBA" id="ARBA00022670"/>
    </source>
</evidence>
<keyword evidence="9 13" id="KW-0482">Metalloprotease</keyword>
<evidence type="ECO:0000256" key="10">
    <source>
        <dbReference type="ARBA" id="ARBA00023136"/>
    </source>
</evidence>
<feature type="transmembrane region" description="Helical" evidence="14">
    <location>
        <begin position="150"/>
        <end position="169"/>
    </location>
</feature>
<feature type="transmembrane region" description="Helical" evidence="14">
    <location>
        <begin position="6"/>
        <end position="24"/>
    </location>
</feature>
<comment type="cofactor">
    <cofactor evidence="12 13">
        <name>Zn(2+)</name>
        <dbReference type="ChEBI" id="CHEBI:29105"/>
    </cofactor>
    <text evidence="12 13">Binds 1 zinc ion per subunit.</text>
</comment>
<evidence type="ECO:0000313" key="17">
    <source>
        <dbReference type="EMBL" id="KHD07417.1"/>
    </source>
</evidence>
<feature type="domain" description="CAAX prenyl protease 1 N-terminal" evidence="16">
    <location>
        <begin position="29"/>
        <end position="204"/>
    </location>
</feature>
<dbReference type="Pfam" id="PF01435">
    <property type="entry name" value="Peptidase_M48"/>
    <property type="match status" value="1"/>
</dbReference>
<evidence type="ECO:0000259" key="15">
    <source>
        <dbReference type="Pfam" id="PF01435"/>
    </source>
</evidence>
<comment type="similarity">
    <text evidence="13">Belongs to the peptidase M48 family.</text>
</comment>
<dbReference type="AlphaFoldDB" id="A0A0A6PAS2"/>
<sequence>MNELTLFFLFFLVLGTGLQIWLSVRQKASITKHQHVVPSAFAESISLDEHQKSAAYTLTKTSFGQKMLIFEAVLLLLWTLGGLLNILDQAWRTLEWSELWTGVAVLLSFGLLSALIDLPSSIYSTFRIEAQFGFNRTTPGLFITDMFKSLLLSLIIGIPFIALVLWLMAFAGELWWLYVWAVWMGFSLLMMWAFPVFIAPLFNKFKPIDEGDLKQAIEDLLHRNGFASKGIFVMDGSKRSGHGNAYFTGLGSNKRIVFFDTLLDKLNTDEVIAVLAHEIGHFKHKHIQKRIVLLATMTLGGLALLGWLMQQDWFYNGLGVNSPSTYIALLLFVLVLPVFTFFVQPITAWFSRKHEFEADDFAAVQASPLTLIQALVKLYKENASSLTQDPLYSAFYESHPPAPVRVAHLSSKLSTS</sequence>
<dbReference type="GO" id="GO:0071586">
    <property type="term" value="P:CAAX-box protein processing"/>
    <property type="evidence" value="ECO:0007669"/>
    <property type="project" value="InterPro"/>
</dbReference>
<keyword evidence="6" id="KW-0256">Endoplasmic reticulum</keyword>
<feature type="binding site" evidence="12">
    <location>
        <position position="355"/>
    </location>
    <ligand>
        <name>Zn(2+)</name>
        <dbReference type="ChEBI" id="CHEBI:29105"/>
        <note>catalytic</note>
    </ligand>
</feature>
<keyword evidence="3 14" id="KW-0812">Transmembrane</keyword>
<evidence type="ECO:0000256" key="12">
    <source>
        <dbReference type="PIRSR" id="PIRSR627057-2"/>
    </source>
</evidence>
<evidence type="ECO:0000256" key="1">
    <source>
        <dbReference type="ARBA" id="ARBA00004477"/>
    </source>
</evidence>
<feature type="domain" description="Peptidase M48" evidence="15">
    <location>
        <begin position="208"/>
        <end position="411"/>
    </location>
</feature>
<feature type="active site" description="Proton donor" evidence="11">
    <location>
        <position position="359"/>
    </location>
</feature>
<feature type="transmembrane region" description="Helical" evidence="14">
    <location>
        <begin position="175"/>
        <end position="198"/>
    </location>
</feature>
<keyword evidence="18" id="KW-1185">Reference proteome</keyword>
<keyword evidence="8 14" id="KW-1133">Transmembrane helix</keyword>
<evidence type="ECO:0000256" key="4">
    <source>
        <dbReference type="ARBA" id="ARBA00022723"/>
    </source>
</evidence>
<dbReference type="InterPro" id="IPR027057">
    <property type="entry name" value="CAXX_Prtase_1"/>
</dbReference>
<dbReference type="EMBL" id="JSZA02000003">
    <property type="protein sequence ID" value="KHD07417.1"/>
    <property type="molecule type" value="Genomic_DNA"/>
</dbReference>
<dbReference type="GO" id="GO:0046872">
    <property type="term" value="F:metal ion binding"/>
    <property type="evidence" value="ECO:0007669"/>
    <property type="project" value="UniProtKB-KW"/>
</dbReference>
<keyword evidence="2 13" id="KW-0645">Protease</keyword>
<feature type="transmembrane region" description="Helical" evidence="14">
    <location>
        <begin position="68"/>
        <end position="87"/>
    </location>
</feature>
<dbReference type="CDD" id="cd07343">
    <property type="entry name" value="M48A_Zmpste24p_like"/>
    <property type="match status" value="1"/>
</dbReference>
<dbReference type="GO" id="GO:0004222">
    <property type="term" value="F:metalloendopeptidase activity"/>
    <property type="evidence" value="ECO:0007669"/>
    <property type="project" value="InterPro"/>
</dbReference>
<evidence type="ECO:0000256" key="3">
    <source>
        <dbReference type="ARBA" id="ARBA00022692"/>
    </source>
</evidence>
<evidence type="ECO:0000256" key="5">
    <source>
        <dbReference type="ARBA" id="ARBA00022801"/>
    </source>
</evidence>
<evidence type="ECO:0000259" key="16">
    <source>
        <dbReference type="Pfam" id="PF16491"/>
    </source>
</evidence>